<evidence type="ECO:0000256" key="7">
    <source>
        <dbReference type="ARBA" id="ARBA00022824"/>
    </source>
</evidence>
<feature type="compositionally biased region" description="Basic and acidic residues" evidence="10">
    <location>
        <begin position="7"/>
        <end position="17"/>
    </location>
</feature>
<evidence type="ECO:0000313" key="12">
    <source>
        <dbReference type="EMBL" id="KAA9111151.1"/>
    </source>
</evidence>
<comment type="pathway">
    <text evidence="2">Glycolipid biosynthesis; glycosylphosphatidylinositol-anchor biosynthesis.</text>
</comment>
<dbReference type="OrthoDB" id="151635at2"/>
<dbReference type="PANTHER" id="PTHR12468">
    <property type="entry name" value="GPI MANNOSYLTRANSFERASE 2"/>
    <property type="match status" value="1"/>
</dbReference>
<evidence type="ECO:0000256" key="3">
    <source>
        <dbReference type="ARBA" id="ARBA00022502"/>
    </source>
</evidence>
<dbReference type="GO" id="GO:0006506">
    <property type="term" value="P:GPI anchor biosynthetic process"/>
    <property type="evidence" value="ECO:0007669"/>
    <property type="project" value="UniProtKB-UniPathway"/>
</dbReference>
<dbReference type="GO" id="GO:0031501">
    <property type="term" value="C:mannosyltransferase complex"/>
    <property type="evidence" value="ECO:0007669"/>
    <property type="project" value="TreeGrafter"/>
</dbReference>
<feature type="transmembrane region" description="Helical" evidence="11">
    <location>
        <begin position="231"/>
        <end position="264"/>
    </location>
</feature>
<keyword evidence="5" id="KW-0808">Transferase</keyword>
<keyword evidence="8 11" id="KW-1133">Transmembrane helix</keyword>
<keyword evidence="4" id="KW-0328">Glycosyltransferase</keyword>
<comment type="subcellular location">
    <subcellularLocation>
        <location evidence="1">Endoplasmic reticulum membrane</location>
        <topology evidence="1">Multi-pass membrane protein</topology>
    </subcellularLocation>
</comment>
<dbReference type="GO" id="GO:0016020">
    <property type="term" value="C:membrane"/>
    <property type="evidence" value="ECO:0007669"/>
    <property type="project" value="GOC"/>
</dbReference>
<dbReference type="GO" id="GO:0004376">
    <property type="term" value="F:GPI mannosyltransferase activity"/>
    <property type="evidence" value="ECO:0007669"/>
    <property type="project" value="InterPro"/>
</dbReference>
<feature type="transmembrane region" description="Helical" evidence="11">
    <location>
        <begin position="158"/>
        <end position="179"/>
    </location>
</feature>
<evidence type="ECO:0000256" key="6">
    <source>
        <dbReference type="ARBA" id="ARBA00022692"/>
    </source>
</evidence>
<dbReference type="GO" id="GO:0000009">
    <property type="term" value="F:alpha-1,6-mannosyltransferase activity"/>
    <property type="evidence" value="ECO:0007669"/>
    <property type="project" value="InterPro"/>
</dbReference>
<feature type="region of interest" description="Disordered" evidence="10">
    <location>
        <begin position="1"/>
        <end position="20"/>
    </location>
</feature>
<keyword evidence="7" id="KW-0256">Endoplasmic reticulum</keyword>
<sequence length="437" mass="47890">MTTQPQHDLDTAPRPRTGDAAVSGALARVRRAAHGFRTMLVALPTPHRDVEPIARGTLSKVLLLWAGGRAINLALLGIFYQIARVSGWGFGPDKNPITTFLNFLSDWDGARYGRISQIGYPPSLPMNVAGVIQPNDWAFLPVFPGLERAVSDLLGVPWQLAGVAISIAASAGATLLLYILLRRVTSAHASWWAVVLFTLSPLSFIFVLAYAESLYLLMLFGMLILAVDRRYGWIAPIGLIAAFTRPGVLALSLGLGIVFVVRFVRRHIDPFPLRQMIGLIVSGLVMAIAGLAWQYIAEAVTGTPHAYVRTETAWWIPFIGPGDFVPMTPWFRLFGTYMGFLGVLVVLALMIGFVLWMRSPQVRRLGLEIVAYSASYGLYLFAVFLPQQSVFRLAVPLAPLLADERLSSTPARRGWGIAICLVGQVVAILLLWTTGWP</sequence>
<evidence type="ECO:0000256" key="4">
    <source>
        <dbReference type="ARBA" id="ARBA00022676"/>
    </source>
</evidence>
<feature type="transmembrane region" description="Helical" evidence="11">
    <location>
        <begin position="191"/>
        <end position="211"/>
    </location>
</feature>
<evidence type="ECO:0000256" key="5">
    <source>
        <dbReference type="ARBA" id="ARBA00022679"/>
    </source>
</evidence>
<evidence type="ECO:0000256" key="11">
    <source>
        <dbReference type="SAM" id="Phobius"/>
    </source>
</evidence>
<dbReference type="InterPro" id="IPR007315">
    <property type="entry name" value="PIG-V/Gpi18"/>
</dbReference>
<dbReference type="EMBL" id="VYSA01000001">
    <property type="protein sequence ID" value="KAA9111151.1"/>
    <property type="molecule type" value="Genomic_DNA"/>
</dbReference>
<evidence type="ECO:0000256" key="8">
    <source>
        <dbReference type="ARBA" id="ARBA00022989"/>
    </source>
</evidence>
<dbReference type="RefSeq" id="WP_150447921.1">
    <property type="nucleotide sequence ID" value="NZ_VYSA01000001.1"/>
</dbReference>
<keyword evidence="9 11" id="KW-0472">Membrane</keyword>
<name>A0A5J5J502_9MICO</name>
<evidence type="ECO:0000256" key="1">
    <source>
        <dbReference type="ARBA" id="ARBA00004477"/>
    </source>
</evidence>
<evidence type="ECO:0000256" key="9">
    <source>
        <dbReference type="ARBA" id="ARBA00023136"/>
    </source>
</evidence>
<dbReference type="PANTHER" id="PTHR12468:SF2">
    <property type="entry name" value="GPI MANNOSYLTRANSFERASE 2"/>
    <property type="match status" value="1"/>
</dbReference>
<keyword evidence="6 11" id="KW-0812">Transmembrane</keyword>
<dbReference type="AlphaFoldDB" id="A0A5J5J502"/>
<feature type="transmembrane region" description="Helical" evidence="11">
    <location>
        <begin position="414"/>
        <end position="432"/>
    </location>
</feature>
<evidence type="ECO:0000256" key="2">
    <source>
        <dbReference type="ARBA" id="ARBA00004687"/>
    </source>
</evidence>
<evidence type="ECO:0000256" key="10">
    <source>
        <dbReference type="SAM" id="MobiDB-lite"/>
    </source>
</evidence>
<protein>
    <recommendedName>
        <fullName evidence="14">DUF2029 domain-containing protein</fullName>
    </recommendedName>
</protein>
<feature type="transmembrane region" description="Helical" evidence="11">
    <location>
        <begin position="334"/>
        <end position="357"/>
    </location>
</feature>
<keyword evidence="3" id="KW-0337">GPI-anchor biosynthesis</keyword>
<reference evidence="13" key="1">
    <citation type="submission" date="2019-09" db="EMBL/GenBank/DDBJ databases">
        <title>Mumia zhuanghuii sp. nov. isolated from the intestinal contents of plateau pika (Ochotona curzoniae) in the Qinghai-Tibet plateau of China.</title>
        <authorList>
            <person name="Tian Z."/>
        </authorList>
    </citation>
    <scope>NUCLEOTIDE SEQUENCE [LARGE SCALE GENOMIC DNA]</scope>
    <source>
        <strain evidence="13">JCM 30598</strain>
    </source>
</reference>
<gene>
    <name evidence="12" type="ORF">F6B43_05970</name>
</gene>
<evidence type="ECO:0008006" key="14">
    <source>
        <dbReference type="Google" id="ProtNLM"/>
    </source>
</evidence>
<comment type="caution">
    <text evidence="12">The sequence shown here is derived from an EMBL/GenBank/DDBJ whole genome shotgun (WGS) entry which is preliminary data.</text>
</comment>
<feature type="transmembrane region" description="Helical" evidence="11">
    <location>
        <begin position="276"/>
        <end position="296"/>
    </location>
</feature>
<keyword evidence="13" id="KW-1185">Reference proteome</keyword>
<organism evidence="12 13">
    <name type="scientific">Microbacterium rhizomatis</name>
    <dbReference type="NCBI Taxonomy" id="1631477"/>
    <lineage>
        <taxon>Bacteria</taxon>
        <taxon>Bacillati</taxon>
        <taxon>Actinomycetota</taxon>
        <taxon>Actinomycetes</taxon>
        <taxon>Micrococcales</taxon>
        <taxon>Microbacteriaceae</taxon>
        <taxon>Microbacterium</taxon>
    </lineage>
</organism>
<proteinExistence type="predicted"/>
<dbReference type="UniPathway" id="UPA00196"/>
<feature type="transmembrane region" description="Helical" evidence="11">
    <location>
        <begin position="369"/>
        <end position="394"/>
    </location>
</feature>
<dbReference type="Proteomes" id="UP000325827">
    <property type="component" value="Unassembled WGS sequence"/>
</dbReference>
<evidence type="ECO:0000313" key="13">
    <source>
        <dbReference type="Proteomes" id="UP000325827"/>
    </source>
</evidence>
<accession>A0A5J5J502</accession>
<feature type="transmembrane region" description="Helical" evidence="11">
    <location>
        <begin position="62"/>
        <end position="83"/>
    </location>
</feature>